<organism evidence="1 2">
    <name type="scientific">Kipferlia bialata</name>
    <dbReference type="NCBI Taxonomy" id="797122"/>
    <lineage>
        <taxon>Eukaryota</taxon>
        <taxon>Metamonada</taxon>
        <taxon>Carpediemonas-like organisms</taxon>
        <taxon>Kipferlia</taxon>
    </lineage>
</organism>
<dbReference type="Proteomes" id="UP000265618">
    <property type="component" value="Unassembled WGS sequence"/>
</dbReference>
<gene>
    <name evidence="1" type="ORF">KIPB_009118</name>
</gene>
<dbReference type="InterPro" id="IPR011043">
    <property type="entry name" value="Gal_Oxase/kelch_b-propeller"/>
</dbReference>
<keyword evidence="2" id="KW-1185">Reference proteome</keyword>
<comment type="caution">
    <text evidence="1">The sequence shown here is derived from an EMBL/GenBank/DDBJ whole genome shotgun (WGS) entry which is preliminary data.</text>
</comment>
<evidence type="ECO:0000313" key="1">
    <source>
        <dbReference type="EMBL" id="GIQ87137.1"/>
    </source>
</evidence>
<protein>
    <submittedName>
        <fullName evidence="1">Uncharacterized protein</fullName>
    </submittedName>
</protein>
<dbReference type="Gene3D" id="2.120.10.80">
    <property type="entry name" value="Kelch-type beta propeller"/>
    <property type="match status" value="1"/>
</dbReference>
<dbReference type="SUPFAM" id="SSF50965">
    <property type="entry name" value="Galactose oxidase, central domain"/>
    <property type="match status" value="1"/>
</dbReference>
<evidence type="ECO:0000313" key="2">
    <source>
        <dbReference type="Proteomes" id="UP000265618"/>
    </source>
</evidence>
<dbReference type="EMBL" id="BDIP01003004">
    <property type="protein sequence ID" value="GIQ87137.1"/>
    <property type="molecule type" value="Genomic_DNA"/>
</dbReference>
<dbReference type="InterPro" id="IPR015915">
    <property type="entry name" value="Kelch-typ_b-propeller"/>
</dbReference>
<proteinExistence type="predicted"/>
<dbReference type="AlphaFoldDB" id="A0A9K3D1U0"/>
<reference evidence="1 2" key="1">
    <citation type="journal article" date="2018" name="PLoS ONE">
        <title>The draft genome of Kipferlia bialata reveals reductive genome evolution in fornicate parasites.</title>
        <authorList>
            <person name="Tanifuji G."/>
            <person name="Takabayashi S."/>
            <person name="Kume K."/>
            <person name="Takagi M."/>
            <person name="Nakayama T."/>
            <person name="Kamikawa R."/>
            <person name="Inagaki Y."/>
            <person name="Hashimoto T."/>
        </authorList>
    </citation>
    <scope>NUCLEOTIDE SEQUENCE [LARGE SCALE GENOMIC DNA]</scope>
    <source>
        <strain evidence="1">NY0173</strain>
    </source>
</reference>
<accession>A0A9K3D1U0</accession>
<sequence>MGFLSHATDTALLALLWYPFTGFHTLFPIAALSNSEVLCAPRGSNNVAMCITVPSEAEPARDMSICRWMSRSALSAEVCGLDNTSYRQRACVIGTRLYYVAECRLTKRPTFLEIFMDTGNWRVIPWENVGVPVPNTYSVACVAVEESILCIWGLKNSATPPNKGDKLVVMSYTPETRKWVRLSTCMDSYKAARLTSEPMAVVVRDHVHMVMAMGMRWLHLILTPPRGGSGVGQWKWEIGFIPSEVTSGIEGEMGIRAISTMGGKLLTQSQSYNEYHAYTPETGKWAPWTTSDPSTFPGVCVSPTTSVQVTKSSADGNDFLTVARIDPSTIYPHPDLEWATVGEGYGPGR</sequence>
<name>A0A9K3D1U0_9EUKA</name>